<keyword evidence="2" id="KW-1185">Reference proteome</keyword>
<reference evidence="1 2" key="1">
    <citation type="submission" date="2021-06" db="EMBL/GenBank/DDBJ databases">
        <authorList>
            <person name="Palmer J.M."/>
        </authorList>
    </citation>
    <scope>NUCLEOTIDE SEQUENCE [LARGE SCALE GENOMIC DNA]</scope>
    <source>
        <strain evidence="1 2">GA_2019</strain>
        <tissue evidence="1">Muscle</tissue>
    </source>
</reference>
<proteinExistence type="predicted"/>
<dbReference type="Proteomes" id="UP001476798">
    <property type="component" value="Unassembled WGS sequence"/>
</dbReference>
<feature type="non-terminal residue" evidence="1">
    <location>
        <position position="87"/>
    </location>
</feature>
<protein>
    <submittedName>
        <fullName evidence="1">Uncharacterized protein</fullName>
    </submittedName>
</protein>
<organism evidence="1 2">
    <name type="scientific">Goodea atripinnis</name>
    <dbReference type="NCBI Taxonomy" id="208336"/>
    <lineage>
        <taxon>Eukaryota</taxon>
        <taxon>Metazoa</taxon>
        <taxon>Chordata</taxon>
        <taxon>Craniata</taxon>
        <taxon>Vertebrata</taxon>
        <taxon>Euteleostomi</taxon>
        <taxon>Actinopterygii</taxon>
        <taxon>Neopterygii</taxon>
        <taxon>Teleostei</taxon>
        <taxon>Neoteleostei</taxon>
        <taxon>Acanthomorphata</taxon>
        <taxon>Ovalentaria</taxon>
        <taxon>Atherinomorphae</taxon>
        <taxon>Cyprinodontiformes</taxon>
        <taxon>Goodeidae</taxon>
        <taxon>Goodea</taxon>
    </lineage>
</organism>
<name>A0ABV0MHV2_9TELE</name>
<comment type="caution">
    <text evidence="1">The sequence shown here is derived from an EMBL/GenBank/DDBJ whole genome shotgun (WGS) entry which is preliminary data.</text>
</comment>
<feature type="non-terminal residue" evidence="1">
    <location>
        <position position="1"/>
    </location>
</feature>
<dbReference type="EMBL" id="JAHRIO010001016">
    <property type="protein sequence ID" value="MEQ2158635.1"/>
    <property type="molecule type" value="Genomic_DNA"/>
</dbReference>
<sequence>QRVSDPGRRVSWLGVRRHRRLHQCFECTGHTHSGGLWHNEPGFCDDGVQSCVLLPRTGAVPSALCLISQEPLLQWRGVCRHSAWLQV</sequence>
<gene>
    <name evidence="1" type="ORF">GOODEAATRI_014423</name>
</gene>
<evidence type="ECO:0000313" key="1">
    <source>
        <dbReference type="EMBL" id="MEQ2158635.1"/>
    </source>
</evidence>
<accession>A0ABV0MHV2</accession>
<evidence type="ECO:0000313" key="2">
    <source>
        <dbReference type="Proteomes" id="UP001476798"/>
    </source>
</evidence>